<dbReference type="AlphaFoldDB" id="A0A3Q8CZF1"/>
<dbReference type="SUPFAM" id="SSF48452">
    <property type="entry name" value="TPR-like"/>
    <property type="match status" value="2"/>
</dbReference>
<evidence type="ECO:0000313" key="1">
    <source>
        <dbReference type="EMBL" id="AUJ32188.1"/>
    </source>
</evidence>
<evidence type="ECO:0008006" key="3">
    <source>
        <dbReference type="Google" id="ProtNLM"/>
    </source>
</evidence>
<proteinExistence type="predicted"/>
<name>A0A3Q8CZF1_9LACO</name>
<gene>
    <name evidence="1" type="ORF">BSQ50_06240</name>
</gene>
<dbReference type="InterPro" id="IPR011990">
    <property type="entry name" value="TPR-like_helical_dom_sf"/>
</dbReference>
<dbReference type="PANTHER" id="PTHR12558">
    <property type="entry name" value="CELL DIVISION CYCLE 16,23,27"/>
    <property type="match status" value="1"/>
</dbReference>
<dbReference type="Pfam" id="PF25058">
    <property type="entry name" value="ARM_TT21"/>
    <property type="match status" value="1"/>
</dbReference>
<dbReference type="SMART" id="SM00028">
    <property type="entry name" value="TPR"/>
    <property type="match status" value="8"/>
</dbReference>
<sequence>MTHSKKVLTLIKVGNHDQAEQELDQALTKDPAENLFELAESLLELGFSDWARKIYQQLLEQFPEEDQLKTSLAEIAINNGQDDQALIYLSSVKASSPAYLTALLVAADLYQTQGLFEASEHKLLLAHKIAPTETAVNFGLAELYYDMKNYRSALSFYLDLLKTGQLVIAQVNLVQRVGACYAESGRFEQALGYLEQIHPEDLAPDSLFQLSFTQYELKHYEDAIKSFNKLKESVPDYTTLYPVLAAAYEQVGQLKEALLTAQEGLRVDQYNSNLYLQASRLALKMQQADLAEKYLRRALAFDEDNLQLITELSKLLQQQKRFSEEIDFLKKVNQTLSDPQLTLNLGRAYAAVEKDQAALECYQAVQTDLASNAAYWQELAPLARRAGNLNLAKQAVKKYLQIVPNDLEMLDLQAELTDDF</sequence>
<accession>A0A3Q8CZF1</accession>
<dbReference type="Pfam" id="PF13174">
    <property type="entry name" value="TPR_6"/>
    <property type="match status" value="1"/>
</dbReference>
<dbReference type="Gene3D" id="1.25.40.10">
    <property type="entry name" value="Tetratricopeptide repeat domain"/>
    <property type="match status" value="2"/>
</dbReference>
<reference evidence="1 2" key="1">
    <citation type="submission" date="2016-11" db="EMBL/GenBank/DDBJ databases">
        <title>Interaction between Lactobacillus species and yeast in water kefir.</title>
        <authorList>
            <person name="Behr J."/>
            <person name="Xu D."/>
            <person name="Vogel R.F."/>
        </authorList>
    </citation>
    <scope>NUCLEOTIDE SEQUENCE [LARGE SCALE GENOMIC DNA]</scope>
    <source>
        <strain evidence="1 2">TMW 1.1827</strain>
    </source>
</reference>
<dbReference type="RefSeq" id="WP_148126755.1">
    <property type="nucleotide sequence ID" value="NZ_CP018180.1"/>
</dbReference>
<keyword evidence="2" id="KW-1185">Reference proteome</keyword>
<dbReference type="EMBL" id="CP018180">
    <property type="protein sequence ID" value="AUJ32188.1"/>
    <property type="molecule type" value="Genomic_DNA"/>
</dbReference>
<dbReference type="Proteomes" id="UP000324497">
    <property type="component" value="Chromosome"/>
</dbReference>
<organism evidence="1 2">
    <name type="scientific">Liquorilactobacillus nagelii</name>
    <dbReference type="NCBI Taxonomy" id="82688"/>
    <lineage>
        <taxon>Bacteria</taxon>
        <taxon>Bacillati</taxon>
        <taxon>Bacillota</taxon>
        <taxon>Bacilli</taxon>
        <taxon>Lactobacillales</taxon>
        <taxon>Lactobacillaceae</taxon>
        <taxon>Liquorilactobacillus</taxon>
    </lineage>
</organism>
<dbReference type="Pfam" id="PF13181">
    <property type="entry name" value="TPR_8"/>
    <property type="match status" value="1"/>
</dbReference>
<protein>
    <recommendedName>
        <fullName evidence="3">Peptide-binding protein</fullName>
    </recommendedName>
</protein>
<dbReference type="InterPro" id="IPR019734">
    <property type="entry name" value="TPR_rpt"/>
</dbReference>
<dbReference type="PANTHER" id="PTHR12558:SF13">
    <property type="entry name" value="CELL DIVISION CYCLE PROTEIN 27 HOMOLOG"/>
    <property type="match status" value="1"/>
</dbReference>
<evidence type="ECO:0000313" key="2">
    <source>
        <dbReference type="Proteomes" id="UP000324497"/>
    </source>
</evidence>
<dbReference type="KEGG" id="lng:BSQ50_06240"/>